<keyword evidence="10" id="KW-0143">Chaperone</keyword>
<dbReference type="InterPro" id="IPR029046">
    <property type="entry name" value="LolA/LolB/LppX"/>
</dbReference>
<sequence length="194" mass="20714">MRRRQFQFGALAVLGTTTLAGCSSVPKASGGDAAALAQAPRLTGKFGLIVPAGPGGQPRGQNVNASFELLGDPRRGQLEMSTPMGSLVARVSWQPGSAWVKTPDGDRAYDDIDALTQELLGETLPLQALFDWLRGRPWPQAPSRAADGTGFQQLGWQVDLRRFGDQLISAQRLNPNGSEPLATLRLKLDAPVTP</sequence>
<comment type="subcellular location">
    <subcellularLocation>
        <location evidence="1">Cell outer membrane</location>
        <topology evidence="1">Lipid-anchor</topology>
    </subcellularLocation>
</comment>
<name>A0A2G9CAV2_9BURK</name>
<dbReference type="Proteomes" id="UP000231501">
    <property type="component" value="Unassembled WGS sequence"/>
</dbReference>
<comment type="caution">
    <text evidence="13">The sequence shown here is derived from an EMBL/GenBank/DDBJ whole genome shotgun (WGS) entry which is preliminary data.</text>
</comment>
<keyword evidence="9" id="KW-0564">Palmitate</keyword>
<evidence type="ECO:0000256" key="4">
    <source>
        <dbReference type="ARBA" id="ARBA00016202"/>
    </source>
</evidence>
<dbReference type="SUPFAM" id="SSF89392">
    <property type="entry name" value="Prokaryotic lipoproteins and lipoprotein localization factors"/>
    <property type="match status" value="1"/>
</dbReference>
<dbReference type="GO" id="GO:0009279">
    <property type="term" value="C:cell outer membrane"/>
    <property type="evidence" value="ECO:0007669"/>
    <property type="project" value="UniProtKB-SubCell"/>
</dbReference>
<dbReference type="Pfam" id="PF03550">
    <property type="entry name" value="LolB"/>
    <property type="match status" value="1"/>
</dbReference>
<dbReference type="PROSITE" id="PS51257">
    <property type="entry name" value="PROKAR_LIPOPROTEIN"/>
    <property type="match status" value="1"/>
</dbReference>
<evidence type="ECO:0000256" key="10">
    <source>
        <dbReference type="ARBA" id="ARBA00023186"/>
    </source>
</evidence>
<keyword evidence="11" id="KW-0998">Cell outer membrane</keyword>
<evidence type="ECO:0000256" key="2">
    <source>
        <dbReference type="ARBA" id="ARBA00009696"/>
    </source>
</evidence>
<comment type="similarity">
    <text evidence="2">Belongs to the LolB family.</text>
</comment>
<evidence type="ECO:0000256" key="1">
    <source>
        <dbReference type="ARBA" id="ARBA00004459"/>
    </source>
</evidence>
<keyword evidence="14" id="KW-1185">Reference proteome</keyword>
<dbReference type="AlphaFoldDB" id="A0A2G9CAV2"/>
<dbReference type="Gene3D" id="2.50.20.10">
    <property type="entry name" value="Lipoprotein localisation LolA/LolB/LppX"/>
    <property type="match status" value="1"/>
</dbReference>
<comment type="subunit">
    <text evidence="3">Monomer.</text>
</comment>
<keyword evidence="5" id="KW-0813">Transport</keyword>
<evidence type="ECO:0000313" key="14">
    <source>
        <dbReference type="Proteomes" id="UP000231501"/>
    </source>
</evidence>
<dbReference type="GO" id="GO:0015031">
    <property type="term" value="P:protein transport"/>
    <property type="evidence" value="ECO:0007669"/>
    <property type="project" value="UniProtKB-KW"/>
</dbReference>
<dbReference type="OrthoDB" id="5296388at2"/>
<keyword evidence="8" id="KW-0472">Membrane</keyword>
<keyword evidence="6" id="KW-0732">Signal</keyword>
<reference evidence="13 14" key="1">
    <citation type="submission" date="2017-11" db="EMBL/GenBank/DDBJ databases">
        <title>Draft genome sequence of Mitsuaria sp. HWN-4.</title>
        <authorList>
            <person name="Gundlapally S.R."/>
        </authorList>
    </citation>
    <scope>NUCLEOTIDE SEQUENCE [LARGE SCALE GENOMIC DNA]</scope>
    <source>
        <strain evidence="13 14">HWN-4</strain>
    </source>
</reference>
<keyword evidence="7" id="KW-0653">Protein transport</keyword>
<protein>
    <recommendedName>
        <fullName evidence="4">Outer-membrane lipoprotein LolB</fullName>
    </recommendedName>
</protein>
<evidence type="ECO:0000256" key="5">
    <source>
        <dbReference type="ARBA" id="ARBA00022448"/>
    </source>
</evidence>
<proteinExistence type="inferred from homology"/>
<evidence type="ECO:0000256" key="3">
    <source>
        <dbReference type="ARBA" id="ARBA00011245"/>
    </source>
</evidence>
<accession>A0A2G9CAV2</accession>
<evidence type="ECO:0000256" key="9">
    <source>
        <dbReference type="ARBA" id="ARBA00023139"/>
    </source>
</evidence>
<evidence type="ECO:0000256" key="7">
    <source>
        <dbReference type="ARBA" id="ARBA00022927"/>
    </source>
</evidence>
<dbReference type="EMBL" id="PEOG01000019">
    <property type="protein sequence ID" value="PIM53558.1"/>
    <property type="molecule type" value="Genomic_DNA"/>
</dbReference>
<dbReference type="RefSeq" id="WP_099861278.1">
    <property type="nucleotide sequence ID" value="NZ_PEOG01000019.1"/>
</dbReference>
<dbReference type="InterPro" id="IPR004565">
    <property type="entry name" value="OM_lipoprot_LolB"/>
</dbReference>
<evidence type="ECO:0000256" key="11">
    <source>
        <dbReference type="ARBA" id="ARBA00023237"/>
    </source>
</evidence>
<evidence type="ECO:0000256" key="12">
    <source>
        <dbReference type="ARBA" id="ARBA00023288"/>
    </source>
</evidence>
<dbReference type="CDD" id="cd16326">
    <property type="entry name" value="LolB"/>
    <property type="match status" value="1"/>
</dbReference>
<evidence type="ECO:0000256" key="6">
    <source>
        <dbReference type="ARBA" id="ARBA00022729"/>
    </source>
</evidence>
<gene>
    <name evidence="13" type="ORF">CS062_08760</name>
</gene>
<evidence type="ECO:0000256" key="8">
    <source>
        <dbReference type="ARBA" id="ARBA00023136"/>
    </source>
</evidence>
<keyword evidence="12 13" id="KW-0449">Lipoprotein</keyword>
<organism evidence="13 14">
    <name type="scientific">Roseateles chitinivorans</name>
    <dbReference type="NCBI Taxonomy" id="2917965"/>
    <lineage>
        <taxon>Bacteria</taxon>
        <taxon>Pseudomonadati</taxon>
        <taxon>Pseudomonadota</taxon>
        <taxon>Betaproteobacteria</taxon>
        <taxon>Burkholderiales</taxon>
        <taxon>Sphaerotilaceae</taxon>
        <taxon>Roseateles</taxon>
    </lineage>
</organism>
<evidence type="ECO:0000313" key="13">
    <source>
        <dbReference type="EMBL" id="PIM53558.1"/>
    </source>
</evidence>